<comment type="caution">
    <text evidence="2">The sequence shown here is derived from an EMBL/GenBank/DDBJ whole genome shotgun (WGS) entry which is preliminary data.</text>
</comment>
<protein>
    <submittedName>
        <fullName evidence="2">Ubiquitin-conjugating enzyme E2 D4</fullName>
    </submittedName>
</protein>
<accession>A0AA41MEZ4</accession>
<evidence type="ECO:0000313" key="3">
    <source>
        <dbReference type="Proteomes" id="UP001166674"/>
    </source>
</evidence>
<evidence type="ECO:0000259" key="1">
    <source>
        <dbReference type="PROSITE" id="PS50127"/>
    </source>
</evidence>
<gene>
    <name evidence="2" type="ORF">SUZIE_109430</name>
</gene>
<reference evidence="2" key="1">
    <citation type="submission" date="2020-03" db="EMBL/GenBank/DDBJ databases">
        <title>Studies in the Genomics of Life Span.</title>
        <authorList>
            <person name="Glass D."/>
        </authorList>
    </citation>
    <scope>NUCLEOTIDE SEQUENCE</scope>
    <source>
        <strain evidence="2">SUZIE</strain>
        <tissue evidence="2">Muscle</tissue>
    </source>
</reference>
<dbReference type="Gene3D" id="3.10.110.10">
    <property type="entry name" value="Ubiquitin Conjugating Enzyme"/>
    <property type="match status" value="1"/>
</dbReference>
<name>A0AA41MEZ4_SCICA</name>
<proteinExistence type="predicted"/>
<dbReference type="PANTHER" id="PTHR24068">
    <property type="entry name" value="UBIQUITIN-CONJUGATING ENZYME E2"/>
    <property type="match status" value="1"/>
</dbReference>
<dbReference type="AlphaFoldDB" id="A0AA41MEZ4"/>
<dbReference type="InterPro" id="IPR000608">
    <property type="entry name" value="UBC"/>
</dbReference>
<feature type="domain" description="UBC core" evidence="1">
    <location>
        <begin position="1"/>
        <end position="120"/>
    </location>
</feature>
<sequence>MGPNDRPHQGGVFFLTIHFPMDYTFKTQRSHSQLKSIKLPKVTFTTKIYHPKINSNGSICLDILWLQWSPTLSKILLSICSLFSNPNPNDLLVPEIAHTYKANRENMRPLWIAFVPWLPVFPQASSCLS</sequence>
<dbReference type="SMART" id="SM00212">
    <property type="entry name" value="UBCc"/>
    <property type="match status" value="1"/>
</dbReference>
<keyword evidence="3" id="KW-1185">Reference proteome</keyword>
<dbReference type="PROSITE" id="PS50127">
    <property type="entry name" value="UBC_2"/>
    <property type="match status" value="1"/>
</dbReference>
<dbReference type="Pfam" id="PF00179">
    <property type="entry name" value="UQ_con"/>
    <property type="match status" value="1"/>
</dbReference>
<dbReference type="SUPFAM" id="SSF54495">
    <property type="entry name" value="UBC-like"/>
    <property type="match status" value="1"/>
</dbReference>
<organism evidence="2 3">
    <name type="scientific">Sciurus carolinensis</name>
    <name type="common">Eastern gray squirrel</name>
    <dbReference type="NCBI Taxonomy" id="30640"/>
    <lineage>
        <taxon>Eukaryota</taxon>
        <taxon>Metazoa</taxon>
        <taxon>Chordata</taxon>
        <taxon>Craniata</taxon>
        <taxon>Vertebrata</taxon>
        <taxon>Euteleostomi</taxon>
        <taxon>Mammalia</taxon>
        <taxon>Eutheria</taxon>
        <taxon>Euarchontoglires</taxon>
        <taxon>Glires</taxon>
        <taxon>Rodentia</taxon>
        <taxon>Sciuromorpha</taxon>
        <taxon>Sciuridae</taxon>
        <taxon>Sciurinae</taxon>
        <taxon>Sciurini</taxon>
        <taxon>Sciurus</taxon>
    </lineage>
</organism>
<dbReference type="EMBL" id="JAATJV010151900">
    <property type="protein sequence ID" value="MBZ3870742.1"/>
    <property type="molecule type" value="Genomic_DNA"/>
</dbReference>
<dbReference type="Proteomes" id="UP001166674">
    <property type="component" value="Unassembled WGS sequence"/>
</dbReference>
<evidence type="ECO:0000313" key="2">
    <source>
        <dbReference type="EMBL" id="MBZ3870742.1"/>
    </source>
</evidence>
<dbReference type="InterPro" id="IPR016135">
    <property type="entry name" value="UBQ-conjugating_enzyme/RWD"/>
</dbReference>